<protein>
    <submittedName>
        <fullName evidence="1">Uncharacterized protein</fullName>
    </submittedName>
</protein>
<proteinExistence type="predicted"/>
<dbReference type="EMBL" id="REGN01003479">
    <property type="protein sequence ID" value="RNA22378.1"/>
    <property type="molecule type" value="Genomic_DNA"/>
</dbReference>
<dbReference type="Proteomes" id="UP000276133">
    <property type="component" value="Unassembled WGS sequence"/>
</dbReference>
<accession>A0A3M7RGJ8</accession>
<reference evidence="1 2" key="1">
    <citation type="journal article" date="2018" name="Sci. Rep.">
        <title>Genomic signatures of local adaptation to the degree of environmental predictability in rotifers.</title>
        <authorList>
            <person name="Franch-Gras L."/>
            <person name="Hahn C."/>
            <person name="Garcia-Roger E.M."/>
            <person name="Carmona M.J."/>
            <person name="Serra M."/>
            <person name="Gomez A."/>
        </authorList>
    </citation>
    <scope>NUCLEOTIDE SEQUENCE [LARGE SCALE GENOMIC DNA]</scope>
    <source>
        <strain evidence="1">HYR1</strain>
    </source>
</reference>
<comment type="caution">
    <text evidence="1">The sequence shown here is derived from an EMBL/GenBank/DDBJ whole genome shotgun (WGS) entry which is preliminary data.</text>
</comment>
<evidence type="ECO:0000313" key="2">
    <source>
        <dbReference type="Proteomes" id="UP000276133"/>
    </source>
</evidence>
<dbReference type="AlphaFoldDB" id="A0A3M7RGJ8"/>
<evidence type="ECO:0000313" key="1">
    <source>
        <dbReference type="EMBL" id="RNA22378.1"/>
    </source>
</evidence>
<name>A0A3M7RGJ8_BRAPC</name>
<sequence length="94" mass="11427">MISNYSVWKVRNNEMLKTLIRHFLIEMLKHDIKCSVRKSCCKNHIRIVLVSKKICNFTIRVVHQVQVKTLLEFLFQEKVKNLCKKLNYLKYRIF</sequence>
<keyword evidence="2" id="KW-1185">Reference proteome</keyword>
<organism evidence="1 2">
    <name type="scientific">Brachionus plicatilis</name>
    <name type="common">Marine rotifer</name>
    <name type="synonym">Brachionus muelleri</name>
    <dbReference type="NCBI Taxonomy" id="10195"/>
    <lineage>
        <taxon>Eukaryota</taxon>
        <taxon>Metazoa</taxon>
        <taxon>Spiralia</taxon>
        <taxon>Gnathifera</taxon>
        <taxon>Rotifera</taxon>
        <taxon>Eurotatoria</taxon>
        <taxon>Monogononta</taxon>
        <taxon>Pseudotrocha</taxon>
        <taxon>Ploima</taxon>
        <taxon>Brachionidae</taxon>
        <taxon>Brachionus</taxon>
    </lineage>
</organism>
<gene>
    <name evidence="1" type="ORF">BpHYR1_000295</name>
</gene>